<organism evidence="2 3">
    <name type="scientific">Volvox reticuliferus</name>
    <dbReference type="NCBI Taxonomy" id="1737510"/>
    <lineage>
        <taxon>Eukaryota</taxon>
        <taxon>Viridiplantae</taxon>
        <taxon>Chlorophyta</taxon>
        <taxon>core chlorophytes</taxon>
        <taxon>Chlorophyceae</taxon>
        <taxon>CS clade</taxon>
        <taxon>Chlamydomonadales</taxon>
        <taxon>Volvocaceae</taxon>
        <taxon>Volvox</taxon>
    </lineage>
</organism>
<reference evidence="2" key="1">
    <citation type="journal article" date="2021" name="Proc. Natl. Acad. Sci. U.S.A.">
        <title>Three genomes in the algal genus Volvox reveal the fate of a haploid sex-determining region after a transition to homothallism.</title>
        <authorList>
            <person name="Yamamoto K."/>
            <person name="Hamaji T."/>
            <person name="Kawai-Toyooka H."/>
            <person name="Matsuzaki R."/>
            <person name="Takahashi F."/>
            <person name="Nishimura Y."/>
            <person name="Kawachi M."/>
            <person name="Noguchi H."/>
            <person name="Minakuchi Y."/>
            <person name="Umen J.G."/>
            <person name="Toyoda A."/>
            <person name="Nozaki H."/>
        </authorList>
    </citation>
    <scope>NUCLEOTIDE SEQUENCE</scope>
    <source>
        <strain evidence="2">NIES-3785</strain>
    </source>
</reference>
<dbReference type="EMBL" id="BNCQ01000020">
    <property type="protein sequence ID" value="GIM05917.1"/>
    <property type="molecule type" value="Genomic_DNA"/>
</dbReference>
<protein>
    <submittedName>
        <fullName evidence="2">Uncharacterized protein</fullName>
    </submittedName>
</protein>
<dbReference type="Proteomes" id="UP000722791">
    <property type="component" value="Unassembled WGS sequence"/>
</dbReference>
<sequence length="161" mass="15548">LRVAQAAAAAAHQPTLRPSSSARSSQPLASVPSAALPQSFSSPPPASLPSSSPSASPPASPATPSQLLALGCLAEAARLLKGAMGWSKQLKRAAAVTATASGAKGGGNGSEGGSGTLGGSALEQVLCPSLATVEALAVEQLSASWLGTLQAANAEGAVEVE</sequence>
<feature type="non-terminal residue" evidence="2">
    <location>
        <position position="161"/>
    </location>
</feature>
<gene>
    <name evidence="2" type="ORF">Vretimale_10335</name>
</gene>
<feature type="compositionally biased region" description="Low complexity" evidence="1">
    <location>
        <begin position="1"/>
        <end position="41"/>
    </location>
</feature>
<feature type="region of interest" description="Disordered" evidence="1">
    <location>
        <begin position="1"/>
        <end position="64"/>
    </location>
</feature>
<evidence type="ECO:0000313" key="2">
    <source>
        <dbReference type="EMBL" id="GIM05917.1"/>
    </source>
</evidence>
<evidence type="ECO:0000256" key="1">
    <source>
        <dbReference type="SAM" id="MobiDB-lite"/>
    </source>
</evidence>
<proteinExistence type="predicted"/>
<comment type="caution">
    <text evidence="2">The sequence shown here is derived from an EMBL/GenBank/DDBJ whole genome shotgun (WGS) entry which is preliminary data.</text>
</comment>
<feature type="non-terminal residue" evidence="2">
    <location>
        <position position="1"/>
    </location>
</feature>
<accession>A0A8J4GF80</accession>
<name>A0A8J4GF80_9CHLO</name>
<evidence type="ECO:0000313" key="3">
    <source>
        <dbReference type="Proteomes" id="UP000722791"/>
    </source>
</evidence>
<dbReference type="AlphaFoldDB" id="A0A8J4GF80"/>